<evidence type="ECO:0000256" key="7">
    <source>
        <dbReference type="ARBA" id="ARBA00023157"/>
    </source>
</evidence>
<comment type="function">
    <text evidence="9">Ligand for members of the frizzled family of seven transmembrane receptors.</text>
</comment>
<dbReference type="EMBL" id="AF438206">
    <property type="protein sequence ID" value="AAL37756.1"/>
    <property type="molecule type" value="mRNA"/>
</dbReference>
<evidence type="ECO:0000313" key="12">
    <source>
        <dbReference type="EMBL" id="AAL37756.1"/>
    </source>
</evidence>
<name>Q8WRF7_9CRUS</name>
<dbReference type="Pfam" id="PF00110">
    <property type="entry name" value="wnt"/>
    <property type="match status" value="1"/>
</dbReference>
<dbReference type="PROSITE" id="PS51257">
    <property type="entry name" value="PROKAR_LIPOPROTEIN"/>
    <property type="match status" value="1"/>
</dbReference>
<dbReference type="AlphaFoldDB" id="Q8WRF7"/>
<dbReference type="PANTHER" id="PTHR12027:SF91">
    <property type="entry name" value="PROTO-ONCOGENE WNT-1"/>
    <property type="match status" value="1"/>
</dbReference>
<keyword evidence="11" id="KW-0732">Signal</keyword>
<dbReference type="GO" id="GO:0005615">
    <property type="term" value="C:extracellular space"/>
    <property type="evidence" value="ECO:0007669"/>
    <property type="project" value="TreeGrafter"/>
</dbReference>
<feature type="region of interest" description="Disordered" evidence="10">
    <location>
        <begin position="265"/>
        <end position="301"/>
    </location>
</feature>
<gene>
    <name evidence="12" type="primary">wg</name>
</gene>
<keyword evidence="3 9" id="KW-0217">Developmental protein</keyword>
<organism evidence="12">
    <name type="scientific">Mysidium columbiae</name>
    <dbReference type="NCBI Taxonomy" id="178358"/>
    <lineage>
        <taxon>Eukaryota</taxon>
        <taxon>Metazoa</taxon>
        <taxon>Ecdysozoa</taxon>
        <taxon>Arthropoda</taxon>
        <taxon>Crustacea</taxon>
        <taxon>Multicrustacea</taxon>
        <taxon>Malacostraca</taxon>
        <taxon>Eumalacostraca</taxon>
        <taxon>Peracarida</taxon>
        <taxon>Mysidacea</taxon>
        <taxon>Mysida</taxon>
        <taxon>Mysidae</taxon>
        <taxon>Mysinae</taxon>
        <taxon>Mysini</taxon>
        <taxon>Mysidium</taxon>
    </lineage>
</organism>
<evidence type="ECO:0000256" key="11">
    <source>
        <dbReference type="SAM" id="SignalP"/>
    </source>
</evidence>
<dbReference type="InterPro" id="IPR018161">
    <property type="entry name" value="Wnt_CS"/>
</dbReference>
<dbReference type="GO" id="GO:0005109">
    <property type="term" value="F:frizzled binding"/>
    <property type="evidence" value="ECO:0007669"/>
    <property type="project" value="TreeGrafter"/>
</dbReference>
<keyword evidence="5" id="KW-0272">Extracellular matrix</keyword>
<evidence type="ECO:0000256" key="5">
    <source>
        <dbReference type="ARBA" id="ARBA00022530"/>
    </source>
</evidence>
<reference evidence="12" key="1">
    <citation type="journal article" date="2002" name="Dev. Genes Evol.">
        <title>Analysis of the expression pattern of Mysidium columbiae wingless provides evidence for conserved mesodermal and retinal patterning processes among insects and crustaceans.</title>
        <authorList>
            <person name="Duman-Scheel M."/>
            <person name="Pirkl N."/>
            <person name="Patel N.H."/>
        </authorList>
    </citation>
    <scope>NUCLEOTIDE SEQUENCE</scope>
</reference>
<proteinExistence type="evidence at transcript level"/>
<dbReference type="SMART" id="SM00097">
    <property type="entry name" value="WNT1"/>
    <property type="match status" value="1"/>
</dbReference>
<comment type="subcellular location">
    <subcellularLocation>
        <location evidence="1 9">Secreted</location>
        <location evidence="1 9">Extracellular space</location>
        <location evidence="1 9">Extracellular matrix</location>
    </subcellularLocation>
</comment>
<dbReference type="GO" id="GO:0060070">
    <property type="term" value="P:canonical Wnt signaling pathway"/>
    <property type="evidence" value="ECO:0007669"/>
    <property type="project" value="TreeGrafter"/>
</dbReference>
<evidence type="ECO:0000256" key="10">
    <source>
        <dbReference type="SAM" id="MobiDB-lite"/>
    </source>
</evidence>
<comment type="similarity">
    <text evidence="2 9">Belongs to the Wnt family.</text>
</comment>
<evidence type="ECO:0000256" key="3">
    <source>
        <dbReference type="ARBA" id="ARBA00022473"/>
    </source>
</evidence>
<dbReference type="GO" id="GO:0045165">
    <property type="term" value="P:cell fate commitment"/>
    <property type="evidence" value="ECO:0007669"/>
    <property type="project" value="TreeGrafter"/>
</dbReference>
<sequence length="365" mass="41260">MPAPKGAAFVLIAALACAFVCEAQARKYKGPKWWNLGLSVDPSNLMSNEILSNSLSDHHLSESVQRMLRKKQRRLIRENDGVLVAIAEGAKKAAKSCRYQFRSRRWDCSASRKKKIKRRRLFGRIVSIPCRETAFVYALLSAAVLHSVTRACTEGAVHSCSCHYTAKGDDWEWGGCSENIDFGYRFSRHFVDAGEKTHEIRAAMNLHNNEAGRQHVRAAMRSECKCHGMSGSCTVKTCWSRLPHFKQIGDRLKEKFDGASRVMSRHTAHMQRRSNSRRRSIKRKRRKNLDLQPYNPDHKSPSAMDLVYLQESPNFCVRNRTLGIPGTSERECNGTSIGVEGCNLMCCGRGYSSRVVEVVERCSCI</sequence>
<keyword evidence="4" id="KW-0964">Secreted</keyword>
<evidence type="ECO:0000256" key="2">
    <source>
        <dbReference type="ARBA" id="ARBA00005683"/>
    </source>
</evidence>
<dbReference type="GO" id="GO:0005125">
    <property type="term" value="F:cytokine activity"/>
    <property type="evidence" value="ECO:0007669"/>
    <property type="project" value="TreeGrafter"/>
</dbReference>
<keyword evidence="6 9" id="KW-0879">Wnt signaling pathway</keyword>
<feature type="non-terminal residue" evidence="12">
    <location>
        <position position="365"/>
    </location>
</feature>
<feature type="chain" id="PRO_5004315428" description="Protein Wnt" evidence="11">
    <location>
        <begin position="26"/>
        <end position="365"/>
    </location>
</feature>
<evidence type="ECO:0000256" key="1">
    <source>
        <dbReference type="ARBA" id="ARBA00004498"/>
    </source>
</evidence>
<dbReference type="GO" id="GO:0030182">
    <property type="term" value="P:neuron differentiation"/>
    <property type="evidence" value="ECO:0007669"/>
    <property type="project" value="TreeGrafter"/>
</dbReference>
<accession>Q8WRF7</accession>
<dbReference type="InterPro" id="IPR005817">
    <property type="entry name" value="Wnt"/>
</dbReference>
<evidence type="ECO:0000256" key="6">
    <source>
        <dbReference type="ARBA" id="ARBA00022687"/>
    </source>
</evidence>
<keyword evidence="8" id="KW-0449">Lipoprotein</keyword>
<evidence type="ECO:0000256" key="8">
    <source>
        <dbReference type="ARBA" id="ARBA00023288"/>
    </source>
</evidence>
<feature type="signal peptide" evidence="11">
    <location>
        <begin position="1"/>
        <end position="25"/>
    </location>
</feature>
<dbReference type="PANTHER" id="PTHR12027">
    <property type="entry name" value="WNT RELATED"/>
    <property type="match status" value="1"/>
</dbReference>
<protein>
    <recommendedName>
        <fullName evidence="9">Protein Wnt</fullName>
    </recommendedName>
</protein>
<feature type="compositionally biased region" description="Basic residues" evidence="10">
    <location>
        <begin position="265"/>
        <end position="287"/>
    </location>
</feature>
<evidence type="ECO:0000256" key="9">
    <source>
        <dbReference type="RuleBase" id="RU003500"/>
    </source>
</evidence>
<evidence type="ECO:0000256" key="4">
    <source>
        <dbReference type="ARBA" id="ARBA00022525"/>
    </source>
</evidence>
<dbReference type="PRINTS" id="PR01349">
    <property type="entry name" value="WNTPROTEIN"/>
</dbReference>
<dbReference type="PROSITE" id="PS00246">
    <property type="entry name" value="WNT1"/>
    <property type="match status" value="1"/>
</dbReference>
<keyword evidence="7" id="KW-1015">Disulfide bond</keyword>